<name>A0A2V3IQA1_9FLOR</name>
<organism evidence="3 4">
    <name type="scientific">Gracilariopsis chorda</name>
    <dbReference type="NCBI Taxonomy" id="448386"/>
    <lineage>
        <taxon>Eukaryota</taxon>
        <taxon>Rhodophyta</taxon>
        <taxon>Florideophyceae</taxon>
        <taxon>Rhodymeniophycidae</taxon>
        <taxon>Gracilariales</taxon>
        <taxon>Gracilariaceae</taxon>
        <taxon>Gracilariopsis</taxon>
    </lineage>
</organism>
<feature type="compositionally biased region" description="Low complexity" evidence="1">
    <location>
        <begin position="54"/>
        <end position="63"/>
    </location>
</feature>
<feature type="compositionally biased region" description="Basic residues" evidence="1">
    <location>
        <begin position="117"/>
        <end position="142"/>
    </location>
</feature>
<sequence length="233" mass="25996">MRFSCRLCAVFFVALSVAAAYASLLPPSASLPRDDPTAAAQASSSRAPRRSVRQARVAVASSSKQPPQLAVANRPAPAQVPAVRRLAPNAQLVKPLHKQSAVSREAAYQRERLQRPLTRKASTKSHAHAKNKKPTSAHKSATKPKPLTGGEIHRRRRGAPDQGVLVDKSYEAPWYSFSFHKPDGGLHYNNGNGYLLGYQYRDGHRYRNRPRPGNSYENREDFHYKDGNYYAYF</sequence>
<dbReference type="EMBL" id="NBIV01000097">
    <property type="protein sequence ID" value="PXF44243.1"/>
    <property type="molecule type" value="Genomic_DNA"/>
</dbReference>
<gene>
    <name evidence="3" type="ORF">BWQ96_06024</name>
</gene>
<keyword evidence="4" id="KW-1185">Reference proteome</keyword>
<dbReference type="Proteomes" id="UP000247409">
    <property type="component" value="Unassembled WGS sequence"/>
</dbReference>
<evidence type="ECO:0000313" key="3">
    <source>
        <dbReference type="EMBL" id="PXF44243.1"/>
    </source>
</evidence>
<comment type="caution">
    <text evidence="3">The sequence shown here is derived from an EMBL/GenBank/DDBJ whole genome shotgun (WGS) entry which is preliminary data.</text>
</comment>
<feature type="signal peptide" evidence="2">
    <location>
        <begin position="1"/>
        <end position="22"/>
    </location>
</feature>
<feature type="region of interest" description="Disordered" evidence="1">
    <location>
        <begin position="30"/>
        <end position="76"/>
    </location>
</feature>
<reference evidence="3 4" key="1">
    <citation type="journal article" date="2018" name="Mol. Biol. Evol.">
        <title>Analysis of the draft genome of the red seaweed Gracilariopsis chorda provides insights into genome size evolution in Rhodophyta.</title>
        <authorList>
            <person name="Lee J."/>
            <person name="Yang E.C."/>
            <person name="Graf L."/>
            <person name="Yang J.H."/>
            <person name="Qiu H."/>
            <person name="Zel Zion U."/>
            <person name="Chan C.X."/>
            <person name="Stephens T.G."/>
            <person name="Weber A.P.M."/>
            <person name="Boo G.H."/>
            <person name="Boo S.M."/>
            <person name="Kim K.M."/>
            <person name="Shin Y."/>
            <person name="Jung M."/>
            <person name="Lee S.J."/>
            <person name="Yim H.S."/>
            <person name="Lee J.H."/>
            <person name="Bhattacharya D."/>
            <person name="Yoon H.S."/>
        </authorList>
    </citation>
    <scope>NUCLEOTIDE SEQUENCE [LARGE SCALE GENOMIC DNA]</scope>
    <source>
        <strain evidence="3 4">SKKU-2015</strain>
        <tissue evidence="3">Whole body</tissue>
    </source>
</reference>
<evidence type="ECO:0000256" key="2">
    <source>
        <dbReference type="SAM" id="SignalP"/>
    </source>
</evidence>
<proteinExistence type="predicted"/>
<feature type="chain" id="PRO_5015950315" evidence="2">
    <location>
        <begin position="23"/>
        <end position="233"/>
    </location>
</feature>
<accession>A0A2V3IQA1</accession>
<protein>
    <submittedName>
        <fullName evidence="3">Uncharacterized protein</fullName>
    </submittedName>
</protein>
<dbReference type="AlphaFoldDB" id="A0A2V3IQA1"/>
<keyword evidence="2" id="KW-0732">Signal</keyword>
<feature type="region of interest" description="Disordered" evidence="1">
    <location>
        <begin position="91"/>
        <end position="164"/>
    </location>
</feature>
<evidence type="ECO:0000256" key="1">
    <source>
        <dbReference type="SAM" id="MobiDB-lite"/>
    </source>
</evidence>
<evidence type="ECO:0000313" key="4">
    <source>
        <dbReference type="Proteomes" id="UP000247409"/>
    </source>
</evidence>